<name>A0ABR6L4I8_9HYPH</name>
<dbReference type="RefSeq" id="WP_183262889.1">
    <property type="nucleotide sequence ID" value="NZ_BAAAVZ010000013.1"/>
</dbReference>
<proteinExistence type="predicted"/>
<dbReference type="Proteomes" id="UP000539538">
    <property type="component" value="Unassembled WGS sequence"/>
</dbReference>
<evidence type="ECO:0008006" key="4">
    <source>
        <dbReference type="Google" id="ProtNLM"/>
    </source>
</evidence>
<dbReference type="Pfam" id="PF09839">
    <property type="entry name" value="DUF2066"/>
    <property type="match status" value="1"/>
</dbReference>
<accession>A0ABR6L4I8</accession>
<reference evidence="2 3" key="1">
    <citation type="submission" date="2020-08" db="EMBL/GenBank/DDBJ databases">
        <title>Genomic Encyclopedia of Type Strains, Phase IV (KMG-IV): sequencing the most valuable type-strain genomes for metagenomic binning, comparative biology and taxonomic classification.</title>
        <authorList>
            <person name="Goeker M."/>
        </authorList>
    </citation>
    <scope>NUCLEOTIDE SEQUENCE [LARGE SCALE GENOMIC DNA]</scope>
    <source>
        <strain evidence="2 3">DSM 7050</strain>
    </source>
</reference>
<evidence type="ECO:0000313" key="3">
    <source>
        <dbReference type="Proteomes" id="UP000539538"/>
    </source>
</evidence>
<protein>
    <recommendedName>
        <fullName evidence="4">DUF2066 domain-containing protein</fullName>
    </recommendedName>
</protein>
<sequence length="271" mass="28677">MPRGGMRNWIAAALLAMASPCPAAASDLYTVNTITSGTAPERRDIGFAQCLRDVVVRVTGNSRLLNEPHVAEQASHAGDLIASHTFRDRMGGIPIHDEQGSYDRPHDLTCVFDEGKLDAFLATLGGKPWRDRPLVVAVVAIRDMKGTGTMLADDSPDPRDRDMRTALLAAAARLALPLALPTRDELVQAGLDPAAMAGTNPTRLDRLAKATGIALTGTVVWSDRDLGWVASWQLAGPAPHVSWGISGVGFDDAFRNAVAGAAQVLSGNEAP</sequence>
<evidence type="ECO:0000313" key="2">
    <source>
        <dbReference type="EMBL" id="MBB4650910.1"/>
    </source>
</evidence>
<organism evidence="2 3">
    <name type="scientific">Aminobacter niigataensis</name>
    <dbReference type="NCBI Taxonomy" id="83265"/>
    <lineage>
        <taxon>Bacteria</taxon>
        <taxon>Pseudomonadati</taxon>
        <taxon>Pseudomonadota</taxon>
        <taxon>Alphaproteobacteria</taxon>
        <taxon>Hyphomicrobiales</taxon>
        <taxon>Phyllobacteriaceae</taxon>
        <taxon>Aminobacter</taxon>
    </lineage>
</organism>
<dbReference type="InterPro" id="IPR018642">
    <property type="entry name" value="DUF2066"/>
</dbReference>
<gene>
    <name evidence="2" type="ORF">GGQ99_002673</name>
</gene>
<evidence type="ECO:0000256" key="1">
    <source>
        <dbReference type="SAM" id="SignalP"/>
    </source>
</evidence>
<keyword evidence="1" id="KW-0732">Signal</keyword>
<feature type="chain" id="PRO_5046503500" description="DUF2066 domain-containing protein" evidence="1">
    <location>
        <begin position="26"/>
        <end position="271"/>
    </location>
</feature>
<feature type="signal peptide" evidence="1">
    <location>
        <begin position="1"/>
        <end position="25"/>
    </location>
</feature>
<keyword evidence="3" id="KW-1185">Reference proteome</keyword>
<dbReference type="EMBL" id="JACHOT010000003">
    <property type="protein sequence ID" value="MBB4650910.1"/>
    <property type="molecule type" value="Genomic_DNA"/>
</dbReference>
<comment type="caution">
    <text evidence="2">The sequence shown here is derived from an EMBL/GenBank/DDBJ whole genome shotgun (WGS) entry which is preliminary data.</text>
</comment>